<protein>
    <submittedName>
        <fullName evidence="1">Uncharacterized protein</fullName>
    </submittedName>
</protein>
<comment type="caution">
    <text evidence="1">The sequence shown here is derived from an EMBL/GenBank/DDBJ whole genome shotgun (WGS) entry which is preliminary data.</text>
</comment>
<dbReference type="AlphaFoldDB" id="A0AAV7TJI5"/>
<dbReference type="Proteomes" id="UP001066276">
    <property type="component" value="Chromosome 3_2"/>
</dbReference>
<dbReference type="EMBL" id="JANPWB010000006">
    <property type="protein sequence ID" value="KAJ1176742.1"/>
    <property type="molecule type" value="Genomic_DNA"/>
</dbReference>
<evidence type="ECO:0000313" key="2">
    <source>
        <dbReference type="Proteomes" id="UP001066276"/>
    </source>
</evidence>
<evidence type="ECO:0000313" key="1">
    <source>
        <dbReference type="EMBL" id="KAJ1176742.1"/>
    </source>
</evidence>
<organism evidence="1 2">
    <name type="scientific">Pleurodeles waltl</name>
    <name type="common">Iberian ribbed newt</name>
    <dbReference type="NCBI Taxonomy" id="8319"/>
    <lineage>
        <taxon>Eukaryota</taxon>
        <taxon>Metazoa</taxon>
        <taxon>Chordata</taxon>
        <taxon>Craniata</taxon>
        <taxon>Vertebrata</taxon>
        <taxon>Euteleostomi</taxon>
        <taxon>Amphibia</taxon>
        <taxon>Batrachia</taxon>
        <taxon>Caudata</taxon>
        <taxon>Salamandroidea</taxon>
        <taxon>Salamandridae</taxon>
        <taxon>Pleurodelinae</taxon>
        <taxon>Pleurodeles</taxon>
    </lineage>
</organism>
<sequence length="75" mass="7757">MAAAETFCFEGAHELSDKNNPDLGAIHAAAAVGEQLTSRGTRRAALCARGCSLEVEQVRGAGGLAPHLETGDQSY</sequence>
<proteinExistence type="predicted"/>
<reference evidence="1" key="1">
    <citation type="journal article" date="2022" name="bioRxiv">
        <title>Sequencing and chromosome-scale assembly of the giantPleurodeles waltlgenome.</title>
        <authorList>
            <person name="Brown T."/>
            <person name="Elewa A."/>
            <person name="Iarovenko S."/>
            <person name="Subramanian E."/>
            <person name="Araus A.J."/>
            <person name="Petzold A."/>
            <person name="Susuki M."/>
            <person name="Suzuki K.-i.T."/>
            <person name="Hayashi T."/>
            <person name="Toyoda A."/>
            <person name="Oliveira C."/>
            <person name="Osipova E."/>
            <person name="Leigh N.D."/>
            <person name="Simon A."/>
            <person name="Yun M.H."/>
        </authorList>
    </citation>
    <scope>NUCLEOTIDE SEQUENCE</scope>
    <source>
        <strain evidence="1">20211129_DDA</strain>
        <tissue evidence="1">Liver</tissue>
    </source>
</reference>
<name>A0AAV7TJI5_PLEWA</name>
<keyword evidence="2" id="KW-1185">Reference proteome</keyword>
<accession>A0AAV7TJI5</accession>
<gene>
    <name evidence="1" type="ORF">NDU88_002009</name>
</gene>